<dbReference type="GO" id="GO:0019674">
    <property type="term" value="P:NAD+ metabolic process"/>
    <property type="evidence" value="ECO:0007669"/>
    <property type="project" value="InterPro"/>
</dbReference>
<sequence length="268" mass="29301">MTEPHQPPPWPVGTIPRRFAFVAAPNPGARQTLAALTARYGQHDPQEADAIICLGGDGFMLEILHTTLGRAIPVYGINCGSVGFLMNPAIPDDLPTHLAKTQAATLHPLRMQTTTRTGKVIEALALNDVFLFRQTRQAAKIRIEVDGRERLSELICDGVLVSTPAGSTAYNLSAHGPIVPLSANLLPLTPISAFRPRRWRGALLPATARVTFTILEHDKRPVAAVADFTEVRDVISVEIEEDRTLHTILLFDPDQSLSERILAEQFTV</sequence>
<dbReference type="Pfam" id="PF01513">
    <property type="entry name" value="NAD_kinase"/>
    <property type="match status" value="1"/>
</dbReference>
<feature type="binding site" evidence="6">
    <location>
        <begin position="57"/>
        <end position="58"/>
    </location>
    <ligand>
        <name>NAD(+)</name>
        <dbReference type="ChEBI" id="CHEBI:57540"/>
    </ligand>
</feature>
<comment type="subcellular location">
    <subcellularLocation>
        <location evidence="6">Cytoplasm</location>
    </subcellularLocation>
</comment>
<evidence type="ECO:0000313" key="8">
    <source>
        <dbReference type="Proteomes" id="UP000561066"/>
    </source>
</evidence>
<keyword evidence="6" id="KW-0067">ATP-binding</keyword>
<dbReference type="InterPro" id="IPR016064">
    <property type="entry name" value="NAD/diacylglycerol_kinase_sf"/>
</dbReference>
<dbReference type="Gene3D" id="2.60.200.30">
    <property type="entry name" value="Probable inorganic polyphosphate/atp-NAD kinase, domain 2"/>
    <property type="match status" value="1"/>
</dbReference>
<protein>
    <recommendedName>
        <fullName evidence="6">NAD kinase</fullName>
        <ecNumber evidence="6">2.7.1.23</ecNumber>
    </recommendedName>
    <alternativeName>
        <fullName evidence="6">ATP-dependent NAD kinase</fullName>
    </alternativeName>
</protein>
<keyword evidence="2 6" id="KW-0418">Kinase</keyword>
<keyword evidence="6" id="KW-0963">Cytoplasm</keyword>
<gene>
    <name evidence="6" type="primary">nadK</name>
    <name evidence="7" type="ORF">HLH21_08640</name>
</gene>
<keyword evidence="3 6" id="KW-0521">NADP</keyword>
<dbReference type="GO" id="GO:0006741">
    <property type="term" value="P:NADP+ biosynthetic process"/>
    <property type="evidence" value="ECO:0007669"/>
    <property type="project" value="UniProtKB-UniRule"/>
</dbReference>
<feature type="binding site" evidence="6">
    <location>
        <position position="165"/>
    </location>
    <ligand>
        <name>NAD(+)</name>
        <dbReference type="ChEBI" id="CHEBI:57540"/>
    </ligand>
</feature>
<organism evidence="7 8">
    <name type="scientific">Gluconacetobacter johannae</name>
    <dbReference type="NCBI Taxonomy" id="112140"/>
    <lineage>
        <taxon>Bacteria</taxon>
        <taxon>Pseudomonadati</taxon>
        <taxon>Pseudomonadota</taxon>
        <taxon>Alphaproteobacteria</taxon>
        <taxon>Acetobacterales</taxon>
        <taxon>Acetobacteraceae</taxon>
        <taxon>Gluconacetobacter</taxon>
    </lineage>
</organism>
<keyword evidence="4 6" id="KW-0520">NAD</keyword>
<comment type="catalytic activity">
    <reaction evidence="5 6">
        <text>NAD(+) + ATP = ADP + NADP(+) + H(+)</text>
        <dbReference type="Rhea" id="RHEA:18629"/>
        <dbReference type="ChEBI" id="CHEBI:15378"/>
        <dbReference type="ChEBI" id="CHEBI:30616"/>
        <dbReference type="ChEBI" id="CHEBI:57540"/>
        <dbReference type="ChEBI" id="CHEBI:58349"/>
        <dbReference type="ChEBI" id="CHEBI:456216"/>
        <dbReference type="EC" id="2.7.1.23"/>
    </reaction>
</comment>
<comment type="function">
    <text evidence="6">Involved in the regulation of the intracellular balance of NAD and NADP, and is a key enzyme in the biosynthesis of NADP. Catalyzes specifically the phosphorylation on 2'-hydroxyl of the adenosine moiety of NAD to yield NADP.</text>
</comment>
<dbReference type="GO" id="GO:0051287">
    <property type="term" value="F:NAD binding"/>
    <property type="evidence" value="ECO:0007669"/>
    <property type="project" value="UniProtKB-ARBA"/>
</dbReference>
<accession>A0A7W4J7R9</accession>
<dbReference type="Proteomes" id="UP000561066">
    <property type="component" value="Unassembled WGS sequence"/>
</dbReference>
<dbReference type="PANTHER" id="PTHR20275:SF0">
    <property type="entry name" value="NAD KINASE"/>
    <property type="match status" value="1"/>
</dbReference>
<evidence type="ECO:0000256" key="6">
    <source>
        <dbReference type="HAMAP-Rule" id="MF_00361"/>
    </source>
</evidence>
<comment type="cofactor">
    <cofactor evidence="6">
        <name>a divalent metal cation</name>
        <dbReference type="ChEBI" id="CHEBI:60240"/>
    </cofactor>
</comment>
<dbReference type="PANTHER" id="PTHR20275">
    <property type="entry name" value="NAD KINASE"/>
    <property type="match status" value="1"/>
</dbReference>
<reference evidence="7 8" key="1">
    <citation type="submission" date="2020-04" db="EMBL/GenBank/DDBJ databases">
        <title>Description of novel Gluconacetobacter.</title>
        <authorList>
            <person name="Sombolestani A."/>
        </authorList>
    </citation>
    <scope>NUCLEOTIDE SEQUENCE [LARGE SCALE GENOMIC DNA]</scope>
    <source>
        <strain evidence="7 8">LMG 21312</strain>
    </source>
</reference>
<keyword evidence="1 6" id="KW-0808">Transferase</keyword>
<evidence type="ECO:0000256" key="5">
    <source>
        <dbReference type="ARBA" id="ARBA00047925"/>
    </source>
</evidence>
<dbReference type="GO" id="GO:0005524">
    <property type="term" value="F:ATP binding"/>
    <property type="evidence" value="ECO:0007669"/>
    <property type="project" value="UniProtKB-KW"/>
</dbReference>
<dbReference type="EMBL" id="JABEQH010000010">
    <property type="protein sequence ID" value="MBB2175997.1"/>
    <property type="molecule type" value="Genomic_DNA"/>
</dbReference>
<proteinExistence type="inferred from homology"/>
<comment type="caution">
    <text evidence="6">Lacks conserved residue(s) required for the propagation of feature annotation.</text>
</comment>
<evidence type="ECO:0000256" key="1">
    <source>
        <dbReference type="ARBA" id="ARBA00022679"/>
    </source>
</evidence>
<dbReference type="SUPFAM" id="SSF111331">
    <property type="entry name" value="NAD kinase/diacylglycerol kinase-like"/>
    <property type="match status" value="1"/>
</dbReference>
<dbReference type="RefSeq" id="WP_182943321.1">
    <property type="nucleotide sequence ID" value="NZ_JABEQH010000010.1"/>
</dbReference>
<evidence type="ECO:0000313" key="7">
    <source>
        <dbReference type="EMBL" id="MBB2175997.1"/>
    </source>
</evidence>
<dbReference type="InterPro" id="IPR017437">
    <property type="entry name" value="ATP-NAD_kinase_PpnK-typ_C"/>
</dbReference>
<dbReference type="GO" id="GO:0005737">
    <property type="term" value="C:cytoplasm"/>
    <property type="evidence" value="ECO:0007669"/>
    <property type="project" value="UniProtKB-SubCell"/>
</dbReference>
<evidence type="ECO:0000256" key="2">
    <source>
        <dbReference type="ARBA" id="ARBA00022777"/>
    </source>
</evidence>
<feature type="active site" description="Proton acceptor" evidence="6">
    <location>
        <position position="57"/>
    </location>
</feature>
<name>A0A7W4J7R9_9PROT</name>
<dbReference type="InterPro" id="IPR017438">
    <property type="entry name" value="ATP-NAD_kinase_N"/>
</dbReference>
<feature type="binding site" evidence="6">
    <location>
        <position position="157"/>
    </location>
    <ligand>
        <name>NAD(+)</name>
        <dbReference type="ChEBI" id="CHEBI:57540"/>
    </ligand>
</feature>
<comment type="similarity">
    <text evidence="6">Belongs to the NAD kinase family.</text>
</comment>
<dbReference type="HAMAP" id="MF_00361">
    <property type="entry name" value="NAD_kinase"/>
    <property type="match status" value="1"/>
</dbReference>
<dbReference type="Gene3D" id="3.40.50.10330">
    <property type="entry name" value="Probable inorganic polyphosphate/atp-NAD kinase, domain 1"/>
    <property type="match status" value="1"/>
</dbReference>
<keyword evidence="8" id="KW-1185">Reference proteome</keyword>
<feature type="binding site" evidence="6">
    <location>
        <begin position="127"/>
        <end position="128"/>
    </location>
    <ligand>
        <name>NAD(+)</name>
        <dbReference type="ChEBI" id="CHEBI:57540"/>
    </ligand>
</feature>
<dbReference type="NCBIfam" id="NF003406">
    <property type="entry name" value="PRK04761.1"/>
    <property type="match status" value="1"/>
</dbReference>
<dbReference type="GO" id="GO:0046872">
    <property type="term" value="F:metal ion binding"/>
    <property type="evidence" value="ECO:0007669"/>
    <property type="project" value="UniProtKB-UniRule"/>
</dbReference>
<dbReference type="InterPro" id="IPR002504">
    <property type="entry name" value="NADK"/>
</dbReference>
<evidence type="ECO:0000256" key="3">
    <source>
        <dbReference type="ARBA" id="ARBA00022857"/>
    </source>
</evidence>
<dbReference type="GO" id="GO:0003951">
    <property type="term" value="F:NAD+ kinase activity"/>
    <property type="evidence" value="ECO:0007669"/>
    <property type="project" value="UniProtKB-UniRule"/>
</dbReference>
<feature type="binding site" evidence="6">
    <location>
        <begin position="168"/>
        <end position="173"/>
    </location>
    <ligand>
        <name>NAD(+)</name>
        <dbReference type="ChEBI" id="CHEBI:57540"/>
    </ligand>
</feature>
<dbReference type="EC" id="2.7.1.23" evidence="6"/>
<comment type="caution">
    <text evidence="7">The sequence shown here is derived from an EMBL/GenBank/DDBJ whole genome shotgun (WGS) entry which is preliminary data.</text>
</comment>
<dbReference type="AlphaFoldDB" id="A0A7W4J7R9"/>
<evidence type="ECO:0000256" key="4">
    <source>
        <dbReference type="ARBA" id="ARBA00023027"/>
    </source>
</evidence>
<keyword evidence="6" id="KW-0547">Nucleotide-binding</keyword>
<dbReference type="Pfam" id="PF20143">
    <property type="entry name" value="NAD_kinase_C"/>
    <property type="match status" value="1"/>
</dbReference>